<comment type="cofactor">
    <cofactor evidence="2">
        <name>a divalent metal cation</name>
        <dbReference type="ChEBI" id="CHEBI:60240"/>
    </cofactor>
</comment>
<dbReference type="Pfam" id="PF12850">
    <property type="entry name" value="Metallophos_2"/>
    <property type="match status" value="1"/>
</dbReference>
<organism evidence="4 5">
    <name type="scientific">Bizionia sediminis</name>
    <dbReference type="NCBI Taxonomy" id="1737064"/>
    <lineage>
        <taxon>Bacteria</taxon>
        <taxon>Pseudomonadati</taxon>
        <taxon>Bacteroidota</taxon>
        <taxon>Flavobacteriia</taxon>
        <taxon>Flavobacteriales</taxon>
        <taxon>Flavobacteriaceae</taxon>
        <taxon>Bizionia</taxon>
    </lineage>
</organism>
<dbReference type="Gene3D" id="3.60.21.10">
    <property type="match status" value="1"/>
</dbReference>
<keyword evidence="2" id="KW-0479">Metal-binding</keyword>
<dbReference type="SUPFAM" id="SSF56300">
    <property type="entry name" value="Metallo-dependent phosphatases"/>
    <property type="match status" value="1"/>
</dbReference>
<comment type="similarity">
    <text evidence="1 2">Belongs to the metallophosphoesterase superfamily. YfcE family.</text>
</comment>
<keyword evidence="5" id="KW-1185">Reference proteome</keyword>
<feature type="domain" description="Calcineurin-like phosphoesterase" evidence="3">
    <location>
        <begin position="3"/>
        <end position="149"/>
    </location>
</feature>
<evidence type="ECO:0000313" key="5">
    <source>
        <dbReference type="Proteomes" id="UP001597472"/>
    </source>
</evidence>
<comment type="caution">
    <text evidence="4">The sequence shown here is derived from an EMBL/GenBank/DDBJ whole genome shotgun (WGS) entry which is preliminary data.</text>
</comment>
<evidence type="ECO:0000313" key="4">
    <source>
        <dbReference type="EMBL" id="MFD2550238.1"/>
    </source>
</evidence>
<dbReference type="NCBIfam" id="TIGR00040">
    <property type="entry name" value="yfcE"/>
    <property type="match status" value="1"/>
</dbReference>
<dbReference type="Proteomes" id="UP001597472">
    <property type="component" value="Unassembled WGS sequence"/>
</dbReference>
<dbReference type="InterPro" id="IPR029052">
    <property type="entry name" value="Metallo-depent_PP-like"/>
</dbReference>
<dbReference type="EMBL" id="JBHULS010000001">
    <property type="protein sequence ID" value="MFD2550238.1"/>
    <property type="molecule type" value="Genomic_DNA"/>
</dbReference>
<sequence>MKKILLLSDTHSHMDDAILKYVKQADEVWHAGDIGDLKVTDAIKALKPLRGVYGNIDDEKARLEFPLDNRFMCEGVDVWITHIGGYPNKYNVRIRDIIQENPPRIFISGHSHILKVMPDKKLNLIHMNPGAAGKHGFHKVRTMLRFTIDGRKIENLEVIEFKK</sequence>
<gene>
    <name evidence="4" type="ORF">ACFSQP_00285</name>
</gene>
<protein>
    <recommendedName>
        <fullName evidence="2">Phosphoesterase</fullName>
        <ecNumber evidence="2">3.1.4.-</ecNumber>
    </recommendedName>
</protein>
<proteinExistence type="inferred from homology"/>
<reference evidence="5" key="1">
    <citation type="journal article" date="2019" name="Int. J. Syst. Evol. Microbiol.">
        <title>The Global Catalogue of Microorganisms (GCM) 10K type strain sequencing project: providing services to taxonomists for standard genome sequencing and annotation.</title>
        <authorList>
            <consortium name="The Broad Institute Genomics Platform"/>
            <consortium name="The Broad Institute Genome Sequencing Center for Infectious Disease"/>
            <person name="Wu L."/>
            <person name="Ma J."/>
        </authorList>
    </citation>
    <scope>NUCLEOTIDE SEQUENCE [LARGE SCALE GENOMIC DNA]</scope>
    <source>
        <strain evidence="5">KCTC 42587</strain>
    </source>
</reference>
<dbReference type="RefSeq" id="WP_376890932.1">
    <property type="nucleotide sequence ID" value="NZ_JBHULS010000001.1"/>
</dbReference>
<dbReference type="InterPro" id="IPR024654">
    <property type="entry name" value="Calcineurin-like_PHP_lpxH"/>
</dbReference>
<evidence type="ECO:0000256" key="2">
    <source>
        <dbReference type="RuleBase" id="RU362039"/>
    </source>
</evidence>
<evidence type="ECO:0000256" key="1">
    <source>
        <dbReference type="ARBA" id="ARBA00008950"/>
    </source>
</evidence>
<evidence type="ECO:0000259" key="3">
    <source>
        <dbReference type="Pfam" id="PF12850"/>
    </source>
</evidence>
<dbReference type="EC" id="3.1.4.-" evidence="2"/>
<accession>A0ABW5KP49</accession>
<dbReference type="InterPro" id="IPR000979">
    <property type="entry name" value="Phosphodiesterase_MJ0936/Vps29"/>
</dbReference>
<name>A0ABW5KP49_9FLAO</name>